<feature type="transmembrane region" description="Helical" evidence="1">
    <location>
        <begin position="246"/>
        <end position="263"/>
    </location>
</feature>
<dbReference type="NCBIfam" id="TIGR03082">
    <property type="entry name" value="Gneg_AbrB_dup"/>
    <property type="match status" value="2"/>
</dbReference>
<dbReference type="InterPro" id="IPR017516">
    <property type="entry name" value="AbrB_dup"/>
</dbReference>
<accession>A0A939EIR7</accession>
<feature type="transmembrane region" description="Helical" evidence="1">
    <location>
        <begin position="21"/>
        <end position="38"/>
    </location>
</feature>
<dbReference type="Pfam" id="PF05145">
    <property type="entry name" value="AbrB"/>
    <property type="match status" value="1"/>
</dbReference>
<keyword evidence="1" id="KW-0812">Transmembrane</keyword>
<dbReference type="PANTHER" id="PTHR38457:SF1">
    <property type="entry name" value="REGULATOR ABRB-RELATED"/>
    <property type="match status" value="1"/>
</dbReference>
<feature type="transmembrane region" description="Helical" evidence="1">
    <location>
        <begin position="270"/>
        <end position="298"/>
    </location>
</feature>
<feature type="transmembrane region" description="Helical" evidence="1">
    <location>
        <begin position="44"/>
        <end position="64"/>
    </location>
</feature>
<evidence type="ECO:0000313" key="2">
    <source>
        <dbReference type="EMBL" id="MBN9673895.1"/>
    </source>
</evidence>
<feature type="transmembrane region" description="Helical" evidence="1">
    <location>
        <begin position="156"/>
        <end position="175"/>
    </location>
</feature>
<feature type="transmembrane region" description="Helical" evidence="1">
    <location>
        <begin position="195"/>
        <end position="216"/>
    </location>
</feature>
<reference evidence="2" key="1">
    <citation type="submission" date="2020-12" db="EMBL/GenBank/DDBJ databases">
        <title>Oil enriched cultivation method for isolating marine PHA-producing bacteria.</title>
        <authorList>
            <person name="Zheng W."/>
            <person name="Yu S."/>
            <person name="Huang Y."/>
        </authorList>
    </citation>
    <scope>NUCLEOTIDE SEQUENCE</scope>
    <source>
        <strain evidence="2">SY-2-12</strain>
    </source>
</reference>
<evidence type="ECO:0000313" key="3">
    <source>
        <dbReference type="Proteomes" id="UP000664096"/>
    </source>
</evidence>
<dbReference type="Proteomes" id="UP000664096">
    <property type="component" value="Unassembled WGS sequence"/>
</dbReference>
<dbReference type="EMBL" id="JAEKJZ010000008">
    <property type="protein sequence ID" value="MBN9673895.1"/>
    <property type="molecule type" value="Genomic_DNA"/>
</dbReference>
<dbReference type="GO" id="GO:0010468">
    <property type="term" value="P:regulation of gene expression"/>
    <property type="evidence" value="ECO:0007669"/>
    <property type="project" value="InterPro"/>
</dbReference>
<feature type="transmembrane region" description="Helical" evidence="1">
    <location>
        <begin position="304"/>
        <end position="324"/>
    </location>
</feature>
<dbReference type="PIRSF" id="PIRSF038991">
    <property type="entry name" value="Protein_AbrB"/>
    <property type="match status" value="1"/>
</dbReference>
<dbReference type="AlphaFoldDB" id="A0A939EIR7"/>
<feature type="transmembrane region" description="Helical" evidence="1">
    <location>
        <begin position="94"/>
        <end position="117"/>
    </location>
</feature>
<name>A0A939EIR7_9HYPH</name>
<proteinExistence type="predicted"/>
<protein>
    <submittedName>
        <fullName evidence="2">AbrB family transcriptional regulator</fullName>
    </submittedName>
</protein>
<dbReference type="InterPro" id="IPR007820">
    <property type="entry name" value="AbrB_fam"/>
</dbReference>
<sequence>MVFPRDGVLTERSYLQQMAGWGGLLSLAAVLWFLLSLLQFPASALLGSMIAGIVFGINGSGMAMPRPLYRLAQGFAGVFIARSMTPDVLIDAMAYWPLLILVTALTLIVSFAAGWGINRLGKVPALPAILGSLPGMSGAMVVIALERGIDGRVVALMQYARLASVILAVSLISHFGAGEASIELLSPEAGPESPLFPLLISAAIACLGIPLGRLTFIPAASMLVPLIIGSVLEASGSFHIVLLDEAIGLTFAIIGLEIGLKFTKATLIKVIGYVPVILVSCVALNLAGLLLGGLLMLFLPVDPLTAFLATAPGSIETVALVAVASHAQVPIVLTFQTVRLFVVVLLGPYIMEQLAKLPIWHRVSEEEL</sequence>
<feature type="transmembrane region" description="Helical" evidence="1">
    <location>
        <begin position="331"/>
        <end position="351"/>
    </location>
</feature>
<organism evidence="2 3">
    <name type="scientific">Roseibium aggregatum</name>
    <dbReference type="NCBI Taxonomy" id="187304"/>
    <lineage>
        <taxon>Bacteria</taxon>
        <taxon>Pseudomonadati</taxon>
        <taxon>Pseudomonadota</taxon>
        <taxon>Alphaproteobacteria</taxon>
        <taxon>Hyphomicrobiales</taxon>
        <taxon>Stappiaceae</taxon>
        <taxon>Roseibium</taxon>
    </lineage>
</organism>
<gene>
    <name evidence="2" type="ORF">JF539_26295</name>
</gene>
<feature type="transmembrane region" description="Helical" evidence="1">
    <location>
        <begin position="123"/>
        <end position="144"/>
    </location>
</feature>
<dbReference type="GO" id="GO:0016020">
    <property type="term" value="C:membrane"/>
    <property type="evidence" value="ECO:0007669"/>
    <property type="project" value="InterPro"/>
</dbReference>
<keyword evidence="1" id="KW-1133">Transmembrane helix</keyword>
<keyword evidence="1" id="KW-0472">Membrane</keyword>
<dbReference type="RefSeq" id="WP_207144195.1">
    <property type="nucleotide sequence ID" value="NZ_JAEKJZ010000008.1"/>
</dbReference>
<comment type="caution">
    <text evidence="2">The sequence shown here is derived from an EMBL/GenBank/DDBJ whole genome shotgun (WGS) entry which is preliminary data.</text>
</comment>
<evidence type="ECO:0000256" key="1">
    <source>
        <dbReference type="SAM" id="Phobius"/>
    </source>
</evidence>
<dbReference type="PANTHER" id="PTHR38457">
    <property type="entry name" value="REGULATOR ABRB-RELATED"/>
    <property type="match status" value="1"/>
</dbReference>